<evidence type="ECO:0000313" key="9">
    <source>
        <dbReference type="Proteomes" id="UP000079169"/>
    </source>
</evidence>
<comment type="similarity">
    <text evidence="6">Belongs to the AUP1 family.</text>
</comment>
<keyword evidence="9" id="KW-1185">Reference proteome</keyword>
<dbReference type="RefSeq" id="XP_026678714.1">
    <property type="nucleotide sequence ID" value="XM_026822913.1"/>
</dbReference>
<dbReference type="Gene3D" id="1.10.8.10">
    <property type="entry name" value="DNA helicase RuvA subunit, C-terminal domain"/>
    <property type="match status" value="1"/>
</dbReference>
<reference evidence="10" key="1">
    <citation type="submission" date="2025-08" db="UniProtKB">
        <authorList>
            <consortium name="RefSeq"/>
        </authorList>
    </citation>
    <scope>IDENTIFICATION</scope>
</reference>
<evidence type="ECO:0000313" key="10">
    <source>
        <dbReference type="RefSeq" id="XP_026678714.1"/>
    </source>
</evidence>
<comment type="subcellular location">
    <subcellularLocation>
        <location evidence="1">Endoplasmic reticulum membrane</location>
        <topology evidence="1">Peripheral membrane protein</topology>
    </subcellularLocation>
    <subcellularLocation>
        <location evidence="2">Lipid droplet</location>
    </subcellularLocation>
</comment>
<name>A0A3Q0IQY9_DIACI</name>
<dbReference type="PANTHER" id="PTHR15486:SF96">
    <property type="entry name" value="LIPID DROPLET-REGULATING VLDL ASSEMBLY FACTOR AUP1"/>
    <property type="match status" value="1"/>
</dbReference>
<dbReference type="PANTHER" id="PTHR15486">
    <property type="entry name" value="ANCIENT UBIQUITOUS PROTEIN"/>
    <property type="match status" value="1"/>
</dbReference>
<keyword evidence="5" id="KW-0472">Membrane</keyword>
<dbReference type="InterPro" id="IPR003892">
    <property type="entry name" value="CUE"/>
</dbReference>
<gene>
    <name evidence="10" type="primary">LOC103508271</name>
</gene>
<evidence type="ECO:0000256" key="7">
    <source>
        <dbReference type="SAM" id="MobiDB-lite"/>
    </source>
</evidence>
<accession>A0A3Q0IQY9</accession>
<feature type="domain" description="CUE" evidence="8">
    <location>
        <begin position="258"/>
        <end position="301"/>
    </location>
</feature>
<keyword evidence="3" id="KW-0551">Lipid droplet</keyword>
<evidence type="ECO:0000259" key="8">
    <source>
        <dbReference type="PROSITE" id="PS51140"/>
    </source>
</evidence>
<dbReference type="Pfam" id="PF02845">
    <property type="entry name" value="CUE"/>
    <property type="match status" value="1"/>
</dbReference>
<evidence type="ECO:0000256" key="2">
    <source>
        <dbReference type="ARBA" id="ARBA00004502"/>
    </source>
</evidence>
<evidence type="ECO:0000256" key="3">
    <source>
        <dbReference type="ARBA" id="ARBA00022677"/>
    </source>
</evidence>
<evidence type="ECO:0000256" key="6">
    <source>
        <dbReference type="ARBA" id="ARBA00035634"/>
    </source>
</evidence>
<feature type="region of interest" description="Disordered" evidence="7">
    <location>
        <begin position="308"/>
        <end position="335"/>
    </location>
</feature>
<dbReference type="Proteomes" id="UP000079169">
    <property type="component" value="Unplaced"/>
</dbReference>
<evidence type="ECO:0000256" key="5">
    <source>
        <dbReference type="ARBA" id="ARBA00023136"/>
    </source>
</evidence>
<dbReference type="GO" id="GO:0005811">
    <property type="term" value="C:lipid droplet"/>
    <property type="evidence" value="ECO:0007669"/>
    <property type="project" value="UniProtKB-SubCell"/>
</dbReference>
<evidence type="ECO:0000256" key="4">
    <source>
        <dbReference type="ARBA" id="ARBA00022824"/>
    </source>
</evidence>
<dbReference type="GO" id="GO:0043130">
    <property type="term" value="F:ubiquitin binding"/>
    <property type="evidence" value="ECO:0007669"/>
    <property type="project" value="InterPro"/>
</dbReference>
<dbReference type="AlphaFoldDB" id="A0A3Q0IQY9"/>
<sequence>MKTSSFQHMYLVASVLPRMTALRRFVMEGMMLVLGFRIKKDTSKAEQSKEAKVFISNHISKFDFIPFHVSLSCNTPNTSSFSFPFWAGGGECLGLINLGRNTRFSRSTFLSKLKSFLCRTEAPIVLFPEEETTNGKKGLLKFSSWPVSACNCVQPVILSAHRPITSISLSPIPSSWYSDFFWFLFTPCTVYTIKFLPVMKRAQNETDEDLMSRIEACIACEGRLSPTLCTPSEKYELEKRLVRALATQNSGARRYDSRMYAEAQRIREIFPNIPLNAIVRELGRSHGNAELTISRLIADSSFQNLSFNSSSSFNQSPSPSSPSTPQFNASPHNRMSAFAEKKAQFIAEARRRYIEKHGLNVPS</sequence>
<proteinExistence type="inferred from homology"/>
<feature type="compositionally biased region" description="Low complexity" evidence="7">
    <location>
        <begin position="308"/>
        <end position="328"/>
    </location>
</feature>
<dbReference type="PROSITE" id="PS51140">
    <property type="entry name" value="CUE"/>
    <property type="match status" value="1"/>
</dbReference>
<dbReference type="GO" id="GO:0036503">
    <property type="term" value="P:ERAD pathway"/>
    <property type="evidence" value="ECO:0007669"/>
    <property type="project" value="TreeGrafter"/>
</dbReference>
<dbReference type="GO" id="GO:0005789">
    <property type="term" value="C:endoplasmic reticulum membrane"/>
    <property type="evidence" value="ECO:0007669"/>
    <property type="project" value="UniProtKB-SubCell"/>
</dbReference>
<dbReference type="CDD" id="cd14376">
    <property type="entry name" value="CUE_AUP1_AMFR_like"/>
    <property type="match status" value="1"/>
</dbReference>
<evidence type="ECO:0000256" key="1">
    <source>
        <dbReference type="ARBA" id="ARBA00004406"/>
    </source>
</evidence>
<organism evidence="9 10">
    <name type="scientific">Diaphorina citri</name>
    <name type="common">Asian citrus psyllid</name>
    <dbReference type="NCBI Taxonomy" id="121845"/>
    <lineage>
        <taxon>Eukaryota</taxon>
        <taxon>Metazoa</taxon>
        <taxon>Ecdysozoa</taxon>
        <taxon>Arthropoda</taxon>
        <taxon>Hexapoda</taxon>
        <taxon>Insecta</taxon>
        <taxon>Pterygota</taxon>
        <taxon>Neoptera</taxon>
        <taxon>Paraneoptera</taxon>
        <taxon>Hemiptera</taxon>
        <taxon>Sternorrhyncha</taxon>
        <taxon>Psylloidea</taxon>
        <taxon>Psyllidae</taxon>
        <taxon>Diaphorininae</taxon>
        <taxon>Diaphorina</taxon>
    </lineage>
</organism>
<dbReference type="GeneID" id="103508271"/>
<keyword evidence="4" id="KW-0256">Endoplasmic reticulum</keyword>
<protein>
    <submittedName>
        <fullName evidence="10">Ancient ubiquitous protein 1 isoform X2</fullName>
    </submittedName>
</protein>